<feature type="region of interest" description="Disordered" evidence="1">
    <location>
        <begin position="83"/>
        <end position="103"/>
    </location>
</feature>
<feature type="compositionally biased region" description="Low complexity" evidence="1">
    <location>
        <begin position="7"/>
        <end position="16"/>
    </location>
</feature>
<name>A0AAJ8E0E7_ASPNG</name>
<dbReference type="RefSeq" id="XP_059602795.1">
    <property type="nucleotide sequence ID" value="XM_059745360.1"/>
</dbReference>
<proteinExistence type="predicted"/>
<feature type="region of interest" description="Disordered" evidence="1">
    <location>
        <begin position="1"/>
        <end position="28"/>
    </location>
</feature>
<dbReference type="AlphaFoldDB" id="A0AAJ8E0E7"/>
<evidence type="ECO:0000313" key="2">
    <source>
        <dbReference type="RefSeq" id="XP_059602795.1"/>
    </source>
</evidence>
<feature type="region of interest" description="Disordered" evidence="1">
    <location>
        <begin position="118"/>
        <end position="140"/>
    </location>
</feature>
<sequence length="140" mass="15236">MQEDEQQQQQQQQQQQADELIEADGHGMSHVKVSASWPAGEEARRNATPIILVNAHSSTDWVLLQTGAGLERPVDSICQASKLVPGGPVRASKPDPRSMDGEWQGPAIVFYVPYRPSGSDRDAIPTGDTRTPSGPMDMMV</sequence>
<evidence type="ECO:0000256" key="1">
    <source>
        <dbReference type="SAM" id="MobiDB-lite"/>
    </source>
</evidence>
<reference evidence="2" key="1">
    <citation type="submission" date="2025-02" db="EMBL/GenBank/DDBJ databases">
        <authorList>
            <consortium name="NCBI Genome Project"/>
        </authorList>
    </citation>
    <scope>NUCLEOTIDE SEQUENCE</scope>
</reference>
<organism evidence="2">
    <name type="scientific">Aspergillus niger</name>
    <dbReference type="NCBI Taxonomy" id="5061"/>
    <lineage>
        <taxon>Eukaryota</taxon>
        <taxon>Fungi</taxon>
        <taxon>Dikarya</taxon>
        <taxon>Ascomycota</taxon>
        <taxon>Pezizomycotina</taxon>
        <taxon>Eurotiomycetes</taxon>
        <taxon>Eurotiomycetidae</taxon>
        <taxon>Eurotiales</taxon>
        <taxon>Aspergillaceae</taxon>
        <taxon>Aspergillus</taxon>
        <taxon>Aspergillus subgen. Circumdati</taxon>
    </lineage>
</organism>
<reference evidence="2" key="2">
    <citation type="submission" date="2025-08" db="UniProtKB">
        <authorList>
            <consortium name="RefSeq"/>
        </authorList>
    </citation>
    <scope>IDENTIFICATION</scope>
</reference>
<accession>A0AAJ8E0E7</accession>
<dbReference type="KEGG" id="ang:An16g08790"/>
<protein>
    <submittedName>
        <fullName evidence="2">Uncharacterized protein</fullName>
    </submittedName>
</protein>
<dbReference type="VEuPathDB" id="FungiDB:An16g08790"/>
<dbReference type="GeneID" id="84593536"/>
<gene>
    <name evidence="2" type="ORF">An16g08790</name>
</gene>